<evidence type="ECO:0000313" key="3">
    <source>
        <dbReference type="Proteomes" id="UP000320042"/>
    </source>
</evidence>
<name>A0A563U8D6_9SPHI</name>
<comment type="caution">
    <text evidence="2">The sequence shown here is derived from an EMBL/GenBank/DDBJ whole genome shotgun (WGS) entry which is preliminary data.</text>
</comment>
<protein>
    <submittedName>
        <fullName evidence="2">DUF2809 domain-containing protein</fullName>
    </submittedName>
</protein>
<dbReference type="RefSeq" id="WP_146382570.1">
    <property type="nucleotide sequence ID" value="NZ_VOEJ01000006.1"/>
</dbReference>
<dbReference type="InterPro" id="IPR021257">
    <property type="entry name" value="DUF2809"/>
</dbReference>
<keyword evidence="1" id="KW-1133">Transmembrane helix</keyword>
<proteinExistence type="predicted"/>
<dbReference type="EMBL" id="VOEJ01000006">
    <property type="protein sequence ID" value="TWR27605.1"/>
    <property type="molecule type" value="Genomic_DNA"/>
</dbReference>
<gene>
    <name evidence="2" type="ORF">FPZ43_14150</name>
</gene>
<keyword evidence="1" id="KW-0812">Transmembrane</keyword>
<dbReference type="OrthoDB" id="5360192at2"/>
<feature type="transmembrane region" description="Helical" evidence="1">
    <location>
        <begin position="7"/>
        <end position="24"/>
    </location>
</feature>
<dbReference type="AlphaFoldDB" id="A0A563U8D6"/>
<reference evidence="2 3" key="1">
    <citation type="submission" date="2019-07" db="EMBL/GenBank/DDBJ databases">
        <authorList>
            <person name="Kim J."/>
        </authorList>
    </citation>
    <scope>NUCLEOTIDE SEQUENCE [LARGE SCALE GENOMIC DNA]</scope>
    <source>
        <strain evidence="3">dk17</strain>
    </source>
</reference>
<evidence type="ECO:0000313" key="2">
    <source>
        <dbReference type="EMBL" id="TWR27605.1"/>
    </source>
</evidence>
<sequence>MLRFNKFYLQATLWLLGIEIIIALNVHDNFIRPFGGDVLVVILLYCLLKGFVNFSNYKAALVVLLFAFSIEIAQCFHIVDVLGLGRYTIARVIIGTTFAWTDLLAYMLGIIIVLITERLAKSMQPCSIL</sequence>
<dbReference type="Proteomes" id="UP000320042">
    <property type="component" value="Unassembled WGS sequence"/>
</dbReference>
<evidence type="ECO:0000256" key="1">
    <source>
        <dbReference type="SAM" id="Phobius"/>
    </source>
</evidence>
<keyword evidence="1" id="KW-0472">Membrane</keyword>
<feature type="transmembrane region" description="Helical" evidence="1">
    <location>
        <begin position="30"/>
        <end position="48"/>
    </location>
</feature>
<dbReference type="Pfam" id="PF10990">
    <property type="entry name" value="DUF2809"/>
    <property type="match status" value="1"/>
</dbReference>
<keyword evidence="3" id="KW-1185">Reference proteome</keyword>
<feature type="transmembrane region" description="Helical" evidence="1">
    <location>
        <begin position="91"/>
        <end position="115"/>
    </location>
</feature>
<accession>A0A563U8D6</accession>
<organism evidence="2 3">
    <name type="scientific">Mucilaginibacter pallidiroseus</name>
    <dbReference type="NCBI Taxonomy" id="2599295"/>
    <lineage>
        <taxon>Bacteria</taxon>
        <taxon>Pseudomonadati</taxon>
        <taxon>Bacteroidota</taxon>
        <taxon>Sphingobacteriia</taxon>
        <taxon>Sphingobacteriales</taxon>
        <taxon>Sphingobacteriaceae</taxon>
        <taxon>Mucilaginibacter</taxon>
    </lineage>
</organism>
<feature type="transmembrane region" description="Helical" evidence="1">
    <location>
        <begin position="60"/>
        <end position="79"/>
    </location>
</feature>